<gene>
    <name evidence="2" type="ORF">GPUH_LOCUS4633</name>
</gene>
<protein>
    <submittedName>
        <fullName evidence="4">Transposase</fullName>
    </submittedName>
</protein>
<accession>A0A183D7E2</accession>
<sequence length="105" mass="12233">MKTGIGWALSWLAGERLFIRSLTAAQNLLYVLASLRTRLNWALDCRHTYNDELCTDLLRSNVSHGDAQHQPDNNWPAQQFNRYHGLFLLYRLDKLLLLSDKRVGY</sequence>
<evidence type="ECO:0000313" key="4">
    <source>
        <dbReference type="WBParaSite" id="GPUH_0000464001-mRNA-1"/>
    </source>
</evidence>
<evidence type="ECO:0000313" key="2">
    <source>
        <dbReference type="EMBL" id="VDK46336.1"/>
    </source>
</evidence>
<organism evidence="4">
    <name type="scientific">Gongylonema pulchrum</name>
    <dbReference type="NCBI Taxonomy" id="637853"/>
    <lineage>
        <taxon>Eukaryota</taxon>
        <taxon>Metazoa</taxon>
        <taxon>Ecdysozoa</taxon>
        <taxon>Nematoda</taxon>
        <taxon>Chromadorea</taxon>
        <taxon>Rhabditida</taxon>
        <taxon>Spirurina</taxon>
        <taxon>Spiruromorpha</taxon>
        <taxon>Spiruroidea</taxon>
        <taxon>Gongylonematidae</taxon>
        <taxon>Gongylonema</taxon>
    </lineage>
</organism>
<name>A0A183D7E2_9BILA</name>
<feature type="signal peptide" evidence="1">
    <location>
        <begin position="1"/>
        <end position="24"/>
    </location>
</feature>
<dbReference type="Proteomes" id="UP000271098">
    <property type="component" value="Unassembled WGS sequence"/>
</dbReference>
<dbReference type="AlphaFoldDB" id="A0A183D7E2"/>
<evidence type="ECO:0000256" key="1">
    <source>
        <dbReference type="SAM" id="SignalP"/>
    </source>
</evidence>
<dbReference type="EMBL" id="UYRT01008979">
    <property type="protein sequence ID" value="VDK46336.1"/>
    <property type="molecule type" value="Genomic_DNA"/>
</dbReference>
<keyword evidence="3" id="KW-1185">Reference proteome</keyword>
<reference evidence="2 3" key="2">
    <citation type="submission" date="2018-11" db="EMBL/GenBank/DDBJ databases">
        <authorList>
            <consortium name="Pathogen Informatics"/>
        </authorList>
    </citation>
    <scope>NUCLEOTIDE SEQUENCE [LARGE SCALE GENOMIC DNA]</scope>
</reference>
<proteinExistence type="predicted"/>
<keyword evidence="1" id="KW-0732">Signal</keyword>
<reference evidence="4" key="1">
    <citation type="submission" date="2016-06" db="UniProtKB">
        <authorList>
            <consortium name="WormBaseParasite"/>
        </authorList>
    </citation>
    <scope>IDENTIFICATION</scope>
</reference>
<feature type="chain" id="PRO_5043138671" evidence="1">
    <location>
        <begin position="25"/>
        <end position="105"/>
    </location>
</feature>
<dbReference type="OrthoDB" id="5831409at2759"/>
<evidence type="ECO:0000313" key="3">
    <source>
        <dbReference type="Proteomes" id="UP000271098"/>
    </source>
</evidence>
<dbReference type="WBParaSite" id="GPUH_0000464001-mRNA-1">
    <property type="protein sequence ID" value="GPUH_0000464001-mRNA-1"/>
    <property type="gene ID" value="GPUH_0000464001"/>
</dbReference>